<organism evidence="2 3">
    <name type="scientific">Mortierella polycephala</name>
    <dbReference type="NCBI Taxonomy" id="41804"/>
    <lineage>
        <taxon>Eukaryota</taxon>
        <taxon>Fungi</taxon>
        <taxon>Fungi incertae sedis</taxon>
        <taxon>Mucoromycota</taxon>
        <taxon>Mortierellomycotina</taxon>
        <taxon>Mortierellomycetes</taxon>
        <taxon>Mortierellales</taxon>
        <taxon>Mortierellaceae</taxon>
        <taxon>Mortierella</taxon>
    </lineage>
</organism>
<proteinExistence type="predicted"/>
<evidence type="ECO:0000256" key="1">
    <source>
        <dbReference type="SAM" id="MobiDB-lite"/>
    </source>
</evidence>
<feature type="region of interest" description="Disordered" evidence="1">
    <location>
        <begin position="29"/>
        <end position="72"/>
    </location>
</feature>
<feature type="compositionally biased region" description="Basic and acidic residues" evidence="1">
    <location>
        <begin position="60"/>
        <end position="72"/>
    </location>
</feature>
<feature type="non-terminal residue" evidence="2">
    <location>
        <position position="1"/>
    </location>
</feature>
<gene>
    <name evidence="2" type="ORF">BG011_003523</name>
</gene>
<accession>A0A9P6PJT9</accession>
<keyword evidence="3" id="KW-1185">Reference proteome</keyword>
<dbReference type="AlphaFoldDB" id="A0A9P6PJT9"/>
<evidence type="ECO:0000313" key="3">
    <source>
        <dbReference type="Proteomes" id="UP000726737"/>
    </source>
</evidence>
<comment type="caution">
    <text evidence="2">The sequence shown here is derived from an EMBL/GenBank/DDBJ whole genome shotgun (WGS) entry which is preliminary data.</text>
</comment>
<sequence length="72" mass="7967">VVGCIPTNQSHPQKYAGRTHAAIAVHQAAFKTDDESHSSWRGSGNVNTEDDESIKDDEDDRAHQQLKLDHNS</sequence>
<feature type="compositionally biased region" description="Acidic residues" evidence="1">
    <location>
        <begin position="48"/>
        <end position="59"/>
    </location>
</feature>
<dbReference type="Proteomes" id="UP000726737">
    <property type="component" value="Unassembled WGS sequence"/>
</dbReference>
<reference evidence="2" key="1">
    <citation type="journal article" date="2020" name="Fungal Divers.">
        <title>Resolving the Mortierellaceae phylogeny through synthesis of multi-gene phylogenetics and phylogenomics.</title>
        <authorList>
            <person name="Vandepol N."/>
            <person name="Liber J."/>
            <person name="Desiro A."/>
            <person name="Na H."/>
            <person name="Kennedy M."/>
            <person name="Barry K."/>
            <person name="Grigoriev I.V."/>
            <person name="Miller A.N."/>
            <person name="O'Donnell K."/>
            <person name="Stajich J.E."/>
            <person name="Bonito G."/>
        </authorList>
    </citation>
    <scope>NUCLEOTIDE SEQUENCE</scope>
    <source>
        <strain evidence="2">KOD948</strain>
    </source>
</reference>
<protein>
    <submittedName>
        <fullName evidence="2">Uncharacterized protein</fullName>
    </submittedName>
</protein>
<evidence type="ECO:0000313" key="2">
    <source>
        <dbReference type="EMBL" id="KAG0241485.1"/>
    </source>
</evidence>
<name>A0A9P6PJT9_9FUNG</name>
<dbReference type="EMBL" id="JAAAJA010002320">
    <property type="protein sequence ID" value="KAG0241485.1"/>
    <property type="molecule type" value="Genomic_DNA"/>
</dbReference>